<evidence type="ECO:0000313" key="3">
    <source>
        <dbReference type="Proteomes" id="UP001526143"/>
    </source>
</evidence>
<sequence length="161" mass="17914">MLLGLTRTHARSQMGTRAYSANPFYRGSKVTVIGAISINKVVALMTMNDSMDGNAFEVFLEKFLVPQLWPGAVVVMDNLSAHKRGSIVPMIEAVGASVLSLSSYSPDFNPIELWWSQLKYFLRSFAPTTTQMVDKLISVALDLINPQHLRNWFASCCYCTS</sequence>
<dbReference type="PANTHER" id="PTHR46564">
    <property type="entry name" value="TRANSPOSASE"/>
    <property type="match status" value="1"/>
</dbReference>
<reference evidence="2 3" key="1">
    <citation type="submission" date="2022-10" db="EMBL/GenBank/DDBJ databases">
        <title>Identification of biosynthetic pathway for the production of the potent trypsin inhibitor radiosumin.</title>
        <authorList>
            <person name="Fewer D.P."/>
            <person name="Delbaje E."/>
            <person name="Ouyang X."/>
            <person name="Agostino P.D."/>
            <person name="Wahlsten M."/>
            <person name="Jokela J."/>
            <person name="Permi P."/>
            <person name="Haapaniemi E."/>
            <person name="Koistinen H."/>
        </authorList>
    </citation>
    <scope>NUCLEOTIDE SEQUENCE [LARGE SCALE GENOMIC DNA]</scope>
    <source>
        <strain evidence="2 3">NIES-515</strain>
    </source>
</reference>
<protein>
    <submittedName>
        <fullName evidence="2">Transposase</fullName>
    </submittedName>
</protein>
<dbReference type="InterPro" id="IPR038717">
    <property type="entry name" value="Tc1-like_DDE_dom"/>
</dbReference>
<gene>
    <name evidence="2" type="ORF">OGM63_27025</name>
</gene>
<keyword evidence="3" id="KW-1185">Reference proteome</keyword>
<dbReference type="Pfam" id="PF13358">
    <property type="entry name" value="DDE_3"/>
    <property type="match status" value="1"/>
</dbReference>
<name>A0ABT3B6V5_9CYAN</name>
<comment type="caution">
    <text evidence="2">The sequence shown here is derived from an EMBL/GenBank/DDBJ whole genome shotgun (WGS) entry which is preliminary data.</text>
</comment>
<evidence type="ECO:0000313" key="2">
    <source>
        <dbReference type="EMBL" id="MCV3217118.1"/>
    </source>
</evidence>
<accession>A0ABT3B6V5</accession>
<dbReference type="PANTHER" id="PTHR46564:SF1">
    <property type="entry name" value="TRANSPOSASE"/>
    <property type="match status" value="1"/>
</dbReference>
<dbReference type="Proteomes" id="UP001526143">
    <property type="component" value="Unassembled WGS sequence"/>
</dbReference>
<organism evidence="2 3">
    <name type="scientific">Plectonema radiosum NIES-515</name>
    <dbReference type="NCBI Taxonomy" id="2986073"/>
    <lineage>
        <taxon>Bacteria</taxon>
        <taxon>Bacillati</taxon>
        <taxon>Cyanobacteriota</taxon>
        <taxon>Cyanophyceae</taxon>
        <taxon>Oscillatoriophycideae</taxon>
        <taxon>Oscillatoriales</taxon>
        <taxon>Microcoleaceae</taxon>
        <taxon>Plectonema</taxon>
    </lineage>
</organism>
<dbReference type="EMBL" id="JAOWRF010000386">
    <property type="protein sequence ID" value="MCV3217118.1"/>
    <property type="molecule type" value="Genomic_DNA"/>
</dbReference>
<dbReference type="InterPro" id="IPR036397">
    <property type="entry name" value="RNaseH_sf"/>
</dbReference>
<dbReference type="Gene3D" id="3.30.420.10">
    <property type="entry name" value="Ribonuclease H-like superfamily/Ribonuclease H"/>
    <property type="match status" value="1"/>
</dbReference>
<feature type="domain" description="Tc1-like transposase DDE" evidence="1">
    <location>
        <begin position="6"/>
        <end position="125"/>
    </location>
</feature>
<proteinExistence type="predicted"/>
<evidence type="ECO:0000259" key="1">
    <source>
        <dbReference type="Pfam" id="PF13358"/>
    </source>
</evidence>